<comment type="caution">
    <text evidence="7">The sequence shown here is derived from an EMBL/GenBank/DDBJ whole genome shotgun (WGS) entry which is preliminary data.</text>
</comment>
<dbReference type="Gene3D" id="1.20.1740.10">
    <property type="entry name" value="Amino acid/polyamine transporter I"/>
    <property type="match status" value="1"/>
</dbReference>
<comment type="subcellular location">
    <subcellularLocation>
        <location evidence="1">Membrane</location>
        <topology evidence="1">Multi-pass membrane protein</topology>
    </subcellularLocation>
</comment>
<dbReference type="GO" id="GO:0015179">
    <property type="term" value="F:L-amino acid transmembrane transporter activity"/>
    <property type="evidence" value="ECO:0007669"/>
    <property type="project" value="TreeGrafter"/>
</dbReference>
<feature type="transmembrane region" description="Helical" evidence="6">
    <location>
        <begin position="337"/>
        <end position="354"/>
    </location>
</feature>
<feature type="compositionally biased region" description="Polar residues" evidence="5">
    <location>
        <begin position="69"/>
        <end position="80"/>
    </location>
</feature>
<dbReference type="InterPro" id="IPR002293">
    <property type="entry name" value="AA/rel_permease1"/>
</dbReference>
<evidence type="ECO:0000256" key="4">
    <source>
        <dbReference type="ARBA" id="ARBA00023136"/>
    </source>
</evidence>
<evidence type="ECO:0000256" key="6">
    <source>
        <dbReference type="SAM" id="Phobius"/>
    </source>
</evidence>
<keyword evidence="2 6" id="KW-0812">Transmembrane</keyword>
<organism evidence="7 8">
    <name type="scientific">Fusarium oxysporum</name>
    <name type="common">Fusarium vascular wilt</name>
    <dbReference type="NCBI Taxonomy" id="5507"/>
    <lineage>
        <taxon>Eukaryota</taxon>
        <taxon>Fungi</taxon>
        <taxon>Dikarya</taxon>
        <taxon>Ascomycota</taxon>
        <taxon>Pezizomycotina</taxon>
        <taxon>Sordariomycetes</taxon>
        <taxon>Hypocreomycetidae</taxon>
        <taxon>Hypocreales</taxon>
        <taxon>Nectriaceae</taxon>
        <taxon>Fusarium</taxon>
        <taxon>Fusarium oxysporum species complex</taxon>
    </lineage>
</organism>
<evidence type="ECO:0008006" key="9">
    <source>
        <dbReference type="Google" id="ProtNLM"/>
    </source>
</evidence>
<evidence type="ECO:0000313" key="8">
    <source>
        <dbReference type="Proteomes" id="UP000558688"/>
    </source>
</evidence>
<reference evidence="7" key="1">
    <citation type="submission" date="2020-02" db="EMBL/GenBank/DDBJ databases">
        <title>Identification and distribution of gene clusters putatively required for synthesis of sphingolipid metabolism inhibitors in phylogenetically diverse species of the filamentous fungus Fusarium.</title>
        <authorList>
            <person name="Kim H.-S."/>
            <person name="Busman M."/>
            <person name="Brown D.W."/>
            <person name="Divon H."/>
            <person name="Uhlig S."/>
            <person name="Proctor R.H."/>
        </authorList>
    </citation>
    <scope>NUCLEOTIDE SEQUENCE [LARGE SCALE GENOMIC DNA]</scope>
    <source>
        <strain evidence="7">NRRL 39464</strain>
    </source>
</reference>
<keyword evidence="4 6" id="KW-0472">Membrane</keyword>
<evidence type="ECO:0000256" key="2">
    <source>
        <dbReference type="ARBA" id="ARBA00022692"/>
    </source>
</evidence>
<evidence type="ECO:0000256" key="5">
    <source>
        <dbReference type="SAM" id="MobiDB-lite"/>
    </source>
</evidence>
<feature type="region of interest" description="Disordered" evidence="5">
    <location>
        <begin position="69"/>
        <end position="105"/>
    </location>
</feature>
<gene>
    <name evidence="7" type="ORF">FOXYS1_5568</name>
</gene>
<dbReference type="Proteomes" id="UP000558688">
    <property type="component" value="Unassembled WGS sequence"/>
</dbReference>
<dbReference type="AlphaFoldDB" id="A0A8H5AI16"/>
<feature type="transmembrane region" description="Helical" evidence="6">
    <location>
        <begin position="24"/>
        <end position="44"/>
    </location>
</feature>
<dbReference type="InterPro" id="IPR050598">
    <property type="entry name" value="AminoAcid_Transporter"/>
</dbReference>
<feature type="transmembrane region" description="Helical" evidence="6">
    <location>
        <begin position="454"/>
        <end position="475"/>
    </location>
</feature>
<dbReference type="GO" id="GO:0016020">
    <property type="term" value="C:membrane"/>
    <property type="evidence" value="ECO:0007669"/>
    <property type="project" value="UniProtKB-SubCell"/>
</dbReference>
<evidence type="ECO:0000256" key="1">
    <source>
        <dbReference type="ARBA" id="ARBA00004141"/>
    </source>
</evidence>
<accession>A0A8H5AI16</accession>
<dbReference type="EMBL" id="JAAFOW010000860">
    <property type="protein sequence ID" value="KAF5263685.1"/>
    <property type="molecule type" value="Genomic_DNA"/>
</dbReference>
<feature type="transmembrane region" description="Helical" evidence="6">
    <location>
        <begin position="407"/>
        <end position="434"/>
    </location>
</feature>
<proteinExistence type="predicted"/>
<feature type="transmembrane region" description="Helical" evidence="6">
    <location>
        <begin position="366"/>
        <end position="386"/>
    </location>
</feature>
<sequence>MIGTGICTSPTAVFLLTGNKSLTLGLFAVGFLYCLMSTAIYLQFAEVLPYNGGELIYLDEVTSHVKPELTNTSDFSSTHEQNGEAHDSGSTPTNGSTEPSMGRNNALSNPLQNLVQLRRKLMGDGLLAYIIYSLMFIVFFNSATNSLQFGRMILMCINAHKADDSTKESRADSDVNQDLMRFIGVTILSIICLAQFFSPSWGRKLNKFLAVVKICFLIGVIIVALTALSNNIEDIEGNAVPRAQDWLTWHGSPSKVQFAKALLAVLFSFEGWENATFLHSIHYDDFPEGHNRNYPPIVIGQAEVLPWSRYLKQDDSIKWTERTREDDFHYRSPQGGLIAHWLFTVLMIAISASIKSTLESVGLPGYIQTYTHCFILMVLELGSLNLRSRQRALSVSGVSTESSTGMGSFFGAVVLVSIRIYIMLNVTILVVVAIPPYRSSNLSGDAFPGWGFPFIVASVLVVGTIYYLLFFGAACRSYEPLATNNDSEEEGSGSRVFSGILSPKSRWNLMQYGGVKCLIMKDYSYKDFERVHRFGRRWEIVYAIKGVDRENPGEAPPRDGTTFTMLLYWVFGGTRLKNDRTPWARFKQRLDKAFPW</sequence>
<name>A0A8H5AI16_FUSOX</name>
<evidence type="ECO:0000313" key="7">
    <source>
        <dbReference type="EMBL" id="KAF5263685.1"/>
    </source>
</evidence>
<feature type="transmembrane region" description="Helical" evidence="6">
    <location>
        <begin position="179"/>
        <end position="197"/>
    </location>
</feature>
<dbReference type="PANTHER" id="PTHR11785">
    <property type="entry name" value="AMINO ACID TRANSPORTER"/>
    <property type="match status" value="1"/>
</dbReference>
<feature type="transmembrane region" description="Helical" evidence="6">
    <location>
        <begin position="126"/>
        <end position="144"/>
    </location>
</feature>
<dbReference type="PANTHER" id="PTHR11785:SF353">
    <property type="entry name" value="METHIONINE TRANSPORTER (EUROFUNG)"/>
    <property type="match status" value="1"/>
</dbReference>
<dbReference type="Pfam" id="PF13520">
    <property type="entry name" value="AA_permease_2"/>
    <property type="match status" value="1"/>
</dbReference>
<protein>
    <recommendedName>
        <fullName evidence="9">High-affinity methionine permease</fullName>
    </recommendedName>
</protein>
<evidence type="ECO:0000256" key="3">
    <source>
        <dbReference type="ARBA" id="ARBA00022989"/>
    </source>
</evidence>
<keyword evidence="3 6" id="KW-1133">Transmembrane helix</keyword>
<feature type="compositionally biased region" description="Polar residues" evidence="5">
    <location>
        <begin position="88"/>
        <end position="105"/>
    </location>
</feature>
<feature type="transmembrane region" description="Helical" evidence="6">
    <location>
        <begin position="209"/>
        <end position="228"/>
    </location>
</feature>